<evidence type="ECO:0000313" key="4">
    <source>
        <dbReference type="EMBL" id="EAX98804.1"/>
    </source>
</evidence>
<accession>A2F8F3</accession>
<keyword evidence="5" id="KW-1185">Reference proteome</keyword>
<dbReference type="PANTHER" id="PTHR43146">
    <property type="entry name" value="CANCER-RELATED NUCLEOSIDE-TRIPHOSPHATASE"/>
    <property type="match status" value="1"/>
</dbReference>
<dbReference type="RefSeq" id="XP_001311734.1">
    <property type="nucleotide sequence ID" value="XM_001311733.1"/>
</dbReference>
<reference evidence="4" key="1">
    <citation type="submission" date="2006-10" db="EMBL/GenBank/DDBJ databases">
        <authorList>
            <person name="Amadeo P."/>
            <person name="Zhao Q."/>
            <person name="Wortman J."/>
            <person name="Fraser-Liggett C."/>
            <person name="Carlton J."/>
        </authorList>
    </citation>
    <scope>NUCLEOTIDE SEQUENCE</scope>
    <source>
        <strain evidence="4">G3</strain>
    </source>
</reference>
<keyword evidence="3" id="KW-0067">ATP-binding</keyword>
<dbReference type="VEuPathDB" id="TrichDB:TVAGG3_0278610"/>
<dbReference type="GO" id="GO:0005524">
    <property type="term" value="F:ATP binding"/>
    <property type="evidence" value="ECO:0007669"/>
    <property type="project" value="UniProtKB-KW"/>
</dbReference>
<dbReference type="KEGG" id="tva:4756605"/>
<reference evidence="4" key="2">
    <citation type="journal article" date="2007" name="Science">
        <title>Draft genome sequence of the sexually transmitted pathogen Trichomonas vaginalis.</title>
        <authorList>
            <person name="Carlton J.M."/>
            <person name="Hirt R.P."/>
            <person name="Silva J.C."/>
            <person name="Delcher A.L."/>
            <person name="Schatz M."/>
            <person name="Zhao Q."/>
            <person name="Wortman J.R."/>
            <person name="Bidwell S.L."/>
            <person name="Alsmark U.C.M."/>
            <person name="Besteiro S."/>
            <person name="Sicheritz-Ponten T."/>
            <person name="Noel C.J."/>
            <person name="Dacks J.B."/>
            <person name="Foster P.G."/>
            <person name="Simillion C."/>
            <person name="Van de Peer Y."/>
            <person name="Miranda-Saavedra D."/>
            <person name="Barton G.J."/>
            <person name="Westrop G.D."/>
            <person name="Mueller S."/>
            <person name="Dessi D."/>
            <person name="Fiori P.L."/>
            <person name="Ren Q."/>
            <person name="Paulsen I."/>
            <person name="Zhang H."/>
            <person name="Bastida-Corcuera F.D."/>
            <person name="Simoes-Barbosa A."/>
            <person name="Brown M.T."/>
            <person name="Hayes R.D."/>
            <person name="Mukherjee M."/>
            <person name="Okumura C.Y."/>
            <person name="Schneider R."/>
            <person name="Smith A.J."/>
            <person name="Vanacova S."/>
            <person name="Villalvazo M."/>
            <person name="Haas B.J."/>
            <person name="Pertea M."/>
            <person name="Feldblyum T.V."/>
            <person name="Utterback T.R."/>
            <person name="Shu C.L."/>
            <person name="Osoegawa K."/>
            <person name="de Jong P.J."/>
            <person name="Hrdy I."/>
            <person name="Horvathova L."/>
            <person name="Zubacova Z."/>
            <person name="Dolezal P."/>
            <person name="Malik S.B."/>
            <person name="Logsdon J.M. Jr."/>
            <person name="Henze K."/>
            <person name="Gupta A."/>
            <person name="Wang C.C."/>
            <person name="Dunne R.L."/>
            <person name="Upcroft J.A."/>
            <person name="Upcroft P."/>
            <person name="White O."/>
            <person name="Salzberg S.L."/>
            <person name="Tang P."/>
            <person name="Chiu C.-H."/>
            <person name="Lee Y.-S."/>
            <person name="Embley T.M."/>
            <person name="Coombs G.H."/>
            <person name="Mottram J.C."/>
            <person name="Tachezy J."/>
            <person name="Fraser-Liggett C.M."/>
            <person name="Johnson P.J."/>
        </authorList>
    </citation>
    <scope>NUCLEOTIDE SEQUENCE [LARGE SCALE GENOMIC DNA]</scope>
    <source>
        <strain evidence="4">G3</strain>
    </source>
</reference>
<dbReference type="InterPro" id="IPR004948">
    <property type="entry name" value="Nuc-triphosphatase_THEP1"/>
</dbReference>
<dbReference type="Pfam" id="PF03266">
    <property type="entry name" value="NTPase_1"/>
    <property type="match status" value="1"/>
</dbReference>
<dbReference type="SMR" id="A2F8F3"/>
<evidence type="ECO:0000313" key="5">
    <source>
        <dbReference type="Proteomes" id="UP000001542"/>
    </source>
</evidence>
<dbReference type="GO" id="GO:0017111">
    <property type="term" value="F:ribonucleoside triphosphate phosphatase activity"/>
    <property type="evidence" value="ECO:0007669"/>
    <property type="project" value="InterPro"/>
</dbReference>
<dbReference type="SUPFAM" id="SSF52540">
    <property type="entry name" value="P-loop containing nucleoside triphosphate hydrolases"/>
    <property type="match status" value="1"/>
</dbReference>
<keyword evidence="1" id="KW-0547">Nucleotide-binding</keyword>
<dbReference type="Gene3D" id="3.40.50.300">
    <property type="entry name" value="P-loop containing nucleotide triphosphate hydrolases"/>
    <property type="match status" value="1"/>
</dbReference>
<evidence type="ECO:0000256" key="1">
    <source>
        <dbReference type="ARBA" id="ARBA00022741"/>
    </source>
</evidence>
<organism evidence="4 5">
    <name type="scientific">Trichomonas vaginalis (strain ATCC PRA-98 / G3)</name>
    <dbReference type="NCBI Taxonomy" id="412133"/>
    <lineage>
        <taxon>Eukaryota</taxon>
        <taxon>Metamonada</taxon>
        <taxon>Parabasalia</taxon>
        <taxon>Trichomonadida</taxon>
        <taxon>Trichomonadidae</taxon>
        <taxon>Trichomonas</taxon>
    </lineage>
</organism>
<dbReference type="VEuPathDB" id="TrichDB:TVAG_479760"/>
<proteinExistence type="predicted"/>
<dbReference type="OrthoDB" id="10613115at2759"/>
<dbReference type="AlphaFoldDB" id="A2F8F3"/>
<gene>
    <name evidence="4" type="ORF">TVAG_479760</name>
</gene>
<dbReference type="InterPro" id="IPR027417">
    <property type="entry name" value="P-loop_NTPase"/>
</dbReference>
<dbReference type="STRING" id="5722.A2F8F3"/>
<evidence type="ECO:0000256" key="3">
    <source>
        <dbReference type="ARBA" id="ARBA00022840"/>
    </source>
</evidence>
<protein>
    <submittedName>
        <fullName evidence="4">Uncharacterized protein</fullName>
    </submittedName>
</protein>
<dbReference type="InParanoid" id="A2F8F3"/>
<sequence length="191" mass="21791">MLSNWYNLNGPIGSGKTTIFKDIIAHALAKDIPIFGFYQPLLKEKGVRKGYDIVVFGNGKEERFPFVRPRERVREDGMLWKFDQNALSNTKNFFDSMKLPSKRSIIIFDEFGRLESKGKGQWSNYQFLLTKLTSNGIKSSSIISSRNQTLDNLRSSMKSIGFGKETSQINLPASKNHIDTFIKTILEDPMI</sequence>
<keyword evidence="2" id="KW-0378">Hydrolase</keyword>
<dbReference type="Proteomes" id="UP000001542">
    <property type="component" value="Unassembled WGS sequence"/>
</dbReference>
<name>A2F8F3_TRIV3</name>
<evidence type="ECO:0000256" key="2">
    <source>
        <dbReference type="ARBA" id="ARBA00022801"/>
    </source>
</evidence>
<dbReference type="EMBL" id="DS113661">
    <property type="protein sequence ID" value="EAX98804.1"/>
    <property type="molecule type" value="Genomic_DNA"/>
</dbReference>
<dbReference type="PANTHER" id="PTHR43146:SF1">
    <property type="entry name" value="CANCER-RELATED NUCLEOSIDE-TRIPHOSPHATASE"/>
    <property type="match status" value="1"/>
</dbReference>